<comment type="caution">
    <text evidence="2">The sequence shown here is derived from an EMBL/GenBank/DDBJ whole genome shotgun (WGS) entry which is preliminary data.</text>
</comment>
<evidence type="ECO:0000313" key="2">
    <source>
        <dbReference type="EMBL" id="MPC93205.1"/>
    </source>
</evidence>
<evidence type="ECO:0000313" key="3">
    <source>
        <dbReference type="Proteomes" id="UP000324222"/>
    </source>
</evidence>
<dbReference type="Proteomes" id="UP000324222">
    <property type="component" value="Unassembled WGS sequence"/>
</dbReference>
<protein>
    <submittedName>
        <fullName evidence="2">Uncharacterized protein</fullName>
    </submittedName>
</protein>
<gene>
    <name evidence="2" type="ORF">E2C01_088328</name>
</gene>
<proteinExistence type="predicted"/>
<name>A0A5B7JF35_PORTR</name>
<feature type="region of interest" description="Disordered" evidence="1">
    <location>
        <begin position="42"/>
        <end position="113"/>
    </location>
</feature>
<reference evidence="2 3" key="1">
    <citation type="submission" date="2019-05" db="EMBL/GenBank/DDBJ databases">
        <title>Another draft genome of Portunus trituberculatus and its Hox gene families provides insights of decapod evolution.</title>
        <authorList>
            <person name="Jeong J.-H."/>
            <person name="Song I."/>
            <person name="Kim S."/>
            <person name="Choi T."/>
            <person name="Kim D."/>
            <person name="Ryu S."/>
            <person name="Kim W."/>
        </authorList>
    </citation>
    <scope>NUCLEOTIDE SEQUENCE [LARGE SCALE GENOMIC DNA]</scope>
    <source>
        <tissue evidence="2">Muscle</tissue>
    </source>
</reference>
<evidence type="ECO:0000256" key="1">
    <source>
        <dbReference type="SAM" id="MobiDB-lite"/>
    </source>
</evidence>
<feature type="compositionally biased region" description="Pro residues" evidence="1">
    <location>
        <begin position="57"/>
        <end position="67"/>
    </location>
</feature>
<accession>A0A5B7JF35</accession>
<organism evidence="2 3">
    <name type="scientific">Portunus trituberculatus</name>
    <name type="common">Swimming crab</name>
    <name type="synonym">Neptunus trituberculatus</name>
    <dbReference type="NCBI Taxonomy" id="210409"/>
    <lineage>
        <taxon>Eukaryota</taxon>
        <taxon>Metazoa</taxon>
        <taxon>Ecdysozoa</taxon>
        <taxon>Arthropoda</taxon>
        <taxon>Crustacea</taxon>
        <taxon>Multicrustacea</taxon>
        <taxon>Malacostraca</taxon>
        <taxon>Eumalacostraca</taxon>
        <taxon>Eucarida</taxon>
        <taxon>Decapoda</taxon>
        <taxon>Pleocyemata</taxon>
        <taxon>Brachyura</taxon>
        <taxon>Eubrachyura</taxon>
        <taxon>Portunoidea</taxon>
        <taxon>Portunidae</taxon>
        <taxon>Portuninae</taxon>
        <taxon>Portunus</taxon>
    </lineage>
</organism>
<keyword evidence="3" id="KW-1185">Reference proteome</keyword>
<sequence length="244" mass="26457">MHGVAYISWRVRDEASARYLEQRMWAVCLGKGVGVLNHSHISSHLSGPHLSTRRPQFTPPSPRPPRQPSLLTPRRSMHGGVKRLSQPFPSSSSSSSSYTSPPSPPGPSHHTDRAHITSLHLSVPLIPRQPMGAAGYLSTGCGYRTSIVDRMEENAAAGLTGVFVAVRMRAREGCGCVVVLAPSIIPSTPSFTALVLISHRCLTLQSFLSLPRLTPHVTRIFPQPPRNSVNLHISQSRAFLEGGS</sequence>
<dbReference type="EMBL" id="VSRR010094026">
    <property type="protein sequence ID" value="MPC93205.1"/>
    <property type="molecule type" value="Genomic_DNA"/>
</dbReference>
<feature type="compositionally biased region" description="Low complexity" evidence="1">
    <location>
        <begin position="85"/>
        <end position="100"/>
    </location>
</feature>
<dbReference type="AlphaFoldDB" id="A0A5B7JF35"/>